<keyword evidence="2" id="KW-1185">Reference proteome</keyword>
<protein>
    <submittedName>
        <fullName evidence="1">Phosphotransferase</fullName>
    </submittedName>
</protein>
<evidence type="ECO:0000313" key="1">
    <source>
        <dbReference type="EMBL" id="QWS33313.1"/>
    </source>
</evidence>
<proteinExistence type="predicted"/>
<gene>
    <name evidence="1" type="ORF">KM842_13875</name>
</gene>
<name>A0ACD1E316_9MICO</name>
<organism evidence="1 2">
    <name type="scientific">Curtobacterium aetherium</name>
    <dbReference type="NCBI Taxonomy" id="2841594"/>
    <lineage>
        <taxon>Bacteria</taxon>
        <taxon>Bacillati</taxon>
        <taxon>Actinomycetota</taxon>
        <taxon>Actinomycetes</taxon>
        <taxon>Micrococcales</taxon>
        <taxon>Microbacteriaceae</taxon>
        <taxon>Curtobacterium</taxon>
    </lineage>
</organism>
<reference evidence="1" key="1">
    <citation type="submission" date="2021-06" db="EMBL/GenBank/DDBJ databases">
        <authorList>
            <person name="Ellington A.J."/>
            <person name="Bryan N.C."/>
            <person name="Christner B.C."/>
            <person name="Reisch C.R."/>
        </authorList>
    </citation>
    <scope>NUCLEOTIDE SEQUENCE</scope>
    <source>
        <strain evidence="1">L6-1</strain>
    </source>
</reference>
<sequence>MSARYDTNPDECPTGSAVRGRSRRGTPPDPDSEPEPEPEPQRRPGPADPQHAGEHDLTVQVTRGEPPRHLRRRQGPGTREPDDDGVQGRRPAPPGPQSARDGLDALDDVAVRTVDDEQAEVRPASGRSPRPEVGEPGDDPGGPTTDPADDPRPDRGGPDLGGPARHRPDLGRRVAPPGAEFGRSGGQGEPVEVEQPPDPLGAPADGLRDELRQAVPGVRTARSDPPGHAVHHVHPTRKAYPDGHRHVCASSVRPGRTSLPRRVAGHVTSGTWCVSGSQSSTTRARARYDHGVPTPRAEVDVDEALVRALLADQHPDLADRTLTVVANGWDNVLVRLGPGGTPGPGGAPAPGDAPGPDLAVRLPRRAAAAVLVEHEQRWLPEIARLVADVVPVPAPLRTGRPALGFPWSWSVVPWFPGAAVGERAGGPGVAAALAAFLAALHVPAPADAPVNPVRAVPLHTRTAAVTERLATHPVPRAADLATAWRRAADLPAWAGPPVWVHGDLHPFNLVAGDGASADRLVAVVDFGDVTAGDPAVDLATAWLTFGREARADFRRRVTAQDGSLDPQTWGRARGWAVSIASALAVSDEPSFRAVARRAIDAVLDD</sequence>
<accession>A0ACD1E316</accession>
<dbReference type="EMBL" id="CP076544">
    <property type="protein sequence ID" value="QWS33313.1"/>
    <property type="molecule type" value="Genomic_DNA"/>
</dbReference>
<evidence type="ECO:0000313" key="2">
    <source>
        <dbReference type="Proteomes" id="UP000681794"/>
    </source>
</evidence>
<dbReference type="Proteomes" id="UP000681794">
    <property type="component" value="Chromosome"/>
</dbReference>